<comment type="caution">
    <text evidence="2">The sequence shown here is derived from an EMBL/GenBank/DDBJ whole genome shotgun (WGS) entry which is preliminary data.</text>
</comment>
<dbReference type="Proteomes" id="UP001519863">
    <property type="component" value="Unassembled WGS sequence"/>
</dbReference>
<organism evidence="2 3">
    <name type="scientific">Actinoplanes hulinensis</name>
    <dbReference type="NCBI Taxonomy" id="1144547"/>
    <lineage>
        <taxon>Bacteria</taxon>
        <taxon>Bacillati</taxon>
        <taxon>Actinomycetota</taxon>
        <taxon>Actinomycetes</taxon>
        <taxon>Micromonosporales</taxon>
        <taxon>Micromonosporaceae</taxon>
        <taxon>Actinoplanes</taxon>
    </lineage>
</organism>
<name>A0ABS7BFT8_9ACTN</name>
<evidence type="ECO:0000313" key="3">
    <source>
        <dbReference type="Proteomes" id="UP001519863"/>
    </source>
</evidence>
<dbReference type="InterPro" id="IPR000408">
    <property type="entry name" value="Reg_chr_condens"/>
</dbReference>
<protein>
    <submittedName>
        <fullName evidence="2">Uncharacterized protein</fullName>
    </submittedName>
</protein>
<evidence type="ECO:0000256" key="1">
    <source>
        <dbReference type="SAM" id="MobiDB-lite"/>
    </source>
</evidence>
<proteinExistence type="predicted"/>
<evidence type="ECO:0000313" key="2">
    <source>
        <dbReference type="EMBL" id="MBW6439748.1"/>
    </source>
</evidence>
<gene>
    <name evidence="2" type="ORF">KZ829_39065</name>
</gene>
<feature type="region of interest" description="Disordered" evidence="1">
    <location>
        <begin position="1"/>
        <end position="84"/>
    </location>
</feature>
<dbReference type="PROSITE" id="PS50012">
    <property type="entry name" value="RCC1_3"/>
    <property type="match status" value="1"/>
</dbReference>
<dbReference type="Pfam" id="PF00415">
    <property type="entry name" value="RCC1"/>
    <property type="match status" value="1"/>
</dbReference>
<reference evidence="2 3" key="1">
    <citation type="journal article" date="2013" name="Antonie Van Leeuwenhoek">
        <title>Actinoplanes hulinensis sp. nov., a novel actinomycete isolated from soybean root (Glycine max (L.) Merr).</title>
        <authorList>
            <person name="Shen Y."/>
            <person name="Liu C."/>
            <person name="Wang X."/>
            <person name="Zhao J."/>
            <person name="Jia F."/>
            <person name="Zhang Y."/>
            <person name="Wang L."/>
            <person name="Yang D."/>
            <person name="Xiang W."/>
        </authorList>
    </citation>
    <scope>NUCLEOTIDE SEQUENCE [LARGE SCALE GENOMIC DNA]</scope>
    <source>
        <strain evidence="2 3">NEAU-M9</strain>
    </source>
</reference>
<keyword evidence="3" id="KW-1185">Reference proteome</keyword>
<accession>A0ABS7BFT8</accession>
<sequence length="84" mass="8957">MRPTVWTWGHGLDGQLGLGDHRSTSTPTRVPGLSDPPRSGPALRRTRAPGRVPGHGSVGPSLPAEQCPAGQYGRRRRDIVGEDP</sequence>
<dbReference type="EMBL" id="JAHXZI010000031">
    <property type="protein sequence ID" value="MBW6439748.1"/>
    <property type="molecule type" value="Genomic_DNA"/>
</dbReference>
<dbReference type="InterPro" id="IPR009091">
    <property type="entry name" value="RCC1/BLIP-II"/>
</dbReference>
<dbReference type="Gene3D" id="2.130.10.30">
    <property type="entry name" value="Regulator of chromosome condensation 1/beta-lactamase-inhibitor protein II"/>
    <property type="match status" value="1"/>
</dbReference>
<dbReference type="SUPFAM" id="SSF50985">
    <property type="entry name" value="RCC1/BLIP-II"/>
    <property type="match status" value="1"/>
</dbReference>